<dbReference type="EMBL" id="BQNB010015805">
    <property type="protein sequence ID" value="GJT44352.1"/>
    <property type="molecule type" value="Genomic_DNA"/>
</dbReference>
<evidence type="ECO:0000313" key="3">
    <source>
        <dbReference type="Proteomes" id="UP001151760"/>
    </source>
</evidence>
<keyword evidence="3" id="KW-1185">Reference proteome</keyword>
<sequence length="131" mass="14649">MLRSLSRMRKKTGESVSNWVVVVLLNDDIMESLFGCDLGGSEEKEEGRKSATIPMVQENTVLNPKKSQSATILLRALIVTREEGDERMRSISDVMRRRLTNVKRVGGSVCGLGRERPGEISEDQSRGVRSR</sequence>
<evidence type="ECO:0000313" key="2">
    <source>
        <dbReference type="EMBL" id="GJT44352.1"/>
    </source>
</evidence>
<dbReference type="Proteomes" id="UP001151760">
    <property type="component" value="Unassembled WGS sequence"/>
</dbReference>
<feature type="region of interest" description="Disordered" evidence="1">
    <location>
        <begin position="110"/>
        <end position="131"/>
    </location>
</feature>
<gene>
    <name evidence="2" type="ORF">Tco_0953067</name>
</gene>
<reference evidence="2" key="1">
    <citation type="journal article" date="2022" name="Int. J. Mol. Sci.">
        <title>Draft Genome of Tanacetum Coccineum: Genomic Comparison of Closely Related Tanacetum-Family Plants.</title>
        <authorList>
            <person name="Yamashiro T."/>
            <person name="Shiraishi A."/>
            <person name="Nakayama K."/>
            <person name="Satake H."/>
        </authorList>
    </citation>
    <scope>NUCLEOTIDE SEQUENCE</scope>
</reference>
<comment type="caution">
    <text evidence="2">The sequence shown here is derived from an EMBL/GenBank/DDBJ whole genome shotgun (WGS) entry which is preliminary data.</text>
</comment>
<accession>A0ABQ5DYT6</accession>
<reference evidence="2" key="2">
    <citation type="submission" date="2022-01" db="EMBL/GenBank/DDBJ databases">
        <authorList>
            <person name="Yamashiro T."/>
            <person name="Shiraishi A."/>
            <person name="Satake H."/>
            <person name="Nakayama K."/>
        </authorList>
    </citation>
    <scope>NUCLEOTIDE SEQUENCE</scope>
</reference>
<name>A0ABQ5DYT6_9ASTR</name>
<organism evidence="2 3">
    <name type="scientific">Tanacetum coccineum</name>
    <dbReference type="NCBI Taxonomy" id="301880"/>
    <lineage>
        <taxon>Eukaryota</taxon>
        <taxon>Viridiplantae</taxon>
        <taxon>Streptophyta</taxon>
        <taxon>Embryophyta</taxon>
        <taxon>Tracheophyta</taxon>
        <taxon>Spermatophyta</taxon>
        <taxon>Magnoliopsida</taxon>
        <taxon>eudicotyledons</taxon>
        <taxon>Gunneridae</taxon>
        <taxon>Pentapetalae</taxon>
        <taxon>asterids</taxon>
        <taxon>campanulids</taxon>
        <taxon>Asterales</taxon>
        <taxon>Asteraceae</taxon>
        <taxon>Asteroideae</taxon>
        <taxon>Anthemideae</taxon>
        <taxon>Anthemidinae</taxon>
        <taxon>Tanacetum</taxon>
    </lineage>
</organism>
<protein>
    <submittedName>
        <fullName evidence="2">Uncharacterized protein</fullName>
    </submittedName>
</protein>
<evidence type="ECO:0000256" key="1">
    <source>
        <dbReference type="SAM" id="MobiDB-lite"/>
    </source>
</evidence>
<feature type="compositionally biased region" description="Basic and acidic residues" evidence="1">
    <location>
        <begin position="113"/>
        <end position="131"/>
    </location>
</feature>
<proteinExistence type="predicted"/>